<dbReference type="PANTHER" id="PTHR11803">
    <property type="entry name" value="2-IMINOBUTANOATE/2-IMINOPROPANOATE DEAMINASE RIDA"/>
    <property type="match status" value="1"/>
</dbReference>
<dbReference type="GO" id="GO:0005829">
    <property type="term" value="C:cytosol"/>
    <property type="evidence" value="ECO:0007669"/>
    <property type="project" value="TreeGrafter"/>
</dbReference>
<protein>
    <submittedName>
        <fullName evidence="2">RutC family protein</fullName>
    </submittedName>
</protein>
<organism evidence="2 3">
    <name type="scientific">Paenibacillus montaniterrae</name>
    <dbReference type="NCBI Taxonomy" id="429341"/>
    <lineage>
        <taxon>Bacteria</taxon>
        <taxon>Bacillati</taxon>
        <taxon>Bacillota</taxon>
        <taxon>Bacilli</taxon>
        <taxon>Bacillales</taxon>
        <taxon>Paenibacillaceae</taxon>
        <taxon>Paenibacillus</taxon>
    </lineage>
</organism>
<accession>A0A919YSE0</accession>
<dbReference type="CDD" id="cd00448">
    <property type="entry name" value="YjgF_YER057c_UK114_family"/>
    <property type="match status" value="1"/>
</dbReference>
<evidence type="ECO:0000313" key="2">
    <source>
        <dbReference type="EMBL" id="GIP17474.1"/>
    </source>
</evidence>
<evidence type="ECO:0000313" key="3">
    <source>
        <dbReference type="Proteomes" id="UP000683139"/>
    </source>
</evidence>
<comment type="caution">
    <text evidence="2">The sequence shown here is derived from an EMBL/GenBank/DDBJ whole genome shotgun (WGS) entry which is preliminary data.</text>
</comment>
<dbReference type="Proteomes" id="UP000683139">
    <property type="component" value="Unassembled WGS sequence"/>
</dbReference>
<gene>
    <name evidence="2" type="ORF">J40TS1_31160</name>
</gene>
<dbReference type="GO" id="GO:0019239">
    <property type="term" value="F:deaminase activity"/>
    <property type="evidence" value="ECO:0007669"/>
    <property type="project" value="TreeGrafter"/>
</dbReference>
<keyword evidence="3" id="KW-1185">Reference proteome</keyword>
<dbReference type="InterPro" id="IPR035959">
    <property type="entry name" value="RutC-like_sf"/>
</dbReference>
<proteinExistence type="inferred from homology"/>
<dbReference type="Gene3D" id="3.30.1330.40">
    <property type="entry name" value="RutC-like"/>
    <property type="match status" value="1"/>
</dbReference>
<reference evidence="2" key="1">
    <citation type="submission" date="2021-03" db="EMBL/GenBank/DDBJ databases">
        <title>Antimicrobial resistance genes in bacteria isolated from Japanese honey, and their potential for conferring macrolide and lincosamide resistance in the American foulbrood pathogen Paenibacillus larvae.</title>
        <authorList>
            <person name="Okamoto M."/>
            <person name="Kumagai M."/>
            <person name="Kanamori H."/>
            <person name="Takamatsu D."/>
        </authorList>
    </citation>
    <scope>NUCLEOTIDE SEQUENCE</scope>
    <source>
        <strain evidence="2">J40TS1</strain>
    </source>
</reference>
<dbReference type="RefSeq" id="WP_246563614.1">
    <property type="nucleotide sequence ID" value="NZ_BOSE01000005.1"/>
</dbReference>
<dbReference type="AlphaFoldDB" id="A0A919YSE0"/>
<dbReference type="PANTHER" id="PTHR11803:SF58">
    <property type="entry name" value="PROTEIN HMF1-RELATED"/>
    <property type="match status" value="1"/>
</dbReference>
<name>A0A919YSE0_9BACL</name>
<comment type="similarity">
    <text evidence="1">Belongs to the RutC family.</text>
</comment>
<dbReference type="InterPro" id="IPR006175">
    <property type="entry name" value="YjgF/YER057c/UK114"/>
</dbReference>
<dbReference type="EMBL" id="BOSE01000005">
    <property type="protein sequence ID" value="GIP17474.1"/>
    <property type="molecule type" value="Genomic_DNA"/>
</dbReference>
<dbReference type="SUPFAM" id="SSF55298">
    <property type="entry name" value="YjgF-like"/>
    <property type="match status" value="1"/>
</dbReference>
<sequence length="135" mass="15430">MIREIGASENQQLPFSSATAFGDLVFVSGQGGLSPETGEVVGQDLESQTVQTMENIRLILSKADLTLQHIVKMNVYLKDRSHYKQFNELYQRYFHAPYPSRTLVYCDLNYDLLVEIDAIAVVSREEADERRDNRL</sequence>
<dbReference type="Pfam" id="PF01042">
    <property type="entry name" value="Ribonuc_L-PSP"/>
    <property type="match status" value="1"/>
</dbReference>
<evidence type="ECO:0000256" key="1">
    <source>
        <dbReference type="ARBA" id="ARBA00010552"/>
    </source>
</evidence>